<feature type="compositionally biased region" description="Low complexity" evidence="1">
    <location>
        <begin position="32"/>
        <end position="51"/>
    </location>
</feature>
<comment type="caution">
    <text evidence="3">The sequence shown here is derived from an EMBL/GenBank/DDBJ whole genome shotgun (WGS) entry which is preliminary data.</text>
</comment>
<gene>
    <name evidence="3" type="ORF">ACFOLH_02280</name>
</gene>
<evidence type="ECO:0000256" key="2">
    <source>
        <dbReference type="SAM" id="SignalP"/>
    </source>
</evidence>
<evidence type="ECO:0000313" key="4">
    <source>
        <dbReference type="Proteomes" id="UP001595685"/>
    </source>
</evidence>
<evidence type="ECO:0000313" key="3">
    <source>
        <dbReference type="EMBL" id="MFC3687165.1"/>
    </source>
</evidence>
<feature type="signal peptide" evidence="2">
    <location>
        <begin position="1"/>
        <end position="30"/>
    </location>
</feature>
<keyword evidence="4" id="KW-1185">Reference proteome</keyword>
<feature type="compositionally biased region" description="Basic and acidic residues" evidence="1">
    <location>
        <begin position="104"/>
        <end position="127"/>
    </location>
</feature>
<sequence length="1056" mass="104186">MTAPLRSRRRGHLIVPATVALLLLSPLAPAAVGSPGTATAPAAAQAAGPAHADAEGHAHTDAGHGDAVGHAHPKTHDHAAGTPGTPGAAADEDPADAAGHAHPKAHDHADAGDHADGEAHAAAHSHDPGAGCEGETVRVTPDAPLACAHADVPPPGVDVTVPVTTAEALSREGSAEAATDAAQELGAPAVVQAAATPSVRCDGDGRSGYRVQAMYVVEVGKVNRYAELLPSLKTWAAGTDTVVNRSAALTGGVRDVRFVHEPGTTDCQPVVLNVTVPAGGLASFDASIRALQAQGYSDPARKYLMWTDATVLCGIALQYLDDQPGQGNANNGLYPQYARTDSGCWGGTYSVEAHELVHTLGGVQRSAPNSTAAGHCRDESDRMCYVDGAGVVMRQVCPGENEALLDCGADDYFSTFPVVGSYLDGRWNSADSRFLVGGGDGTDGGQAGLPTRLGVQVQVNSPGVPGLPTQATAALQLPAGRTAGVAWTVSRADCVLGTPRELQTSVTCPAASTATVTLTATATDSTGQKATAASPLTFATSPRRAAAVVVDVDGATGTSTGCLGATAPVTGTVVDALSGVPVLGVTVEMRRRTATTVAATAGTAVSTVAGRATVRPPLVDGQLWSARTRAVGPFDVAASTADVLVRTVACTATVTLAAAASTAWAGDTVAFSGTAVRTTPAGVSSPVAGATVTLVQTQPGSTTPRTIGTTRTDASGAWSASPVVLASGPVQARLAAVPGSPAATSAAVPMTATPSVTRLVAGASTLSAPYGAPVTVSGTLARDEGGSLSPLAAGRVQVGVTRPGTTTVVALGSAVADASGAWSVVVRPTVAGTLAASYAALPGQPAARTVVGDLALATWSTSTTMAAGPVQVAQGGAVTTTGSVTRTALGTTEPAAAVVVRLFLQPAAGGAEVLLGSTTTRADGGFTLAVRPTQNGAVRARVVGVAGHADSASTTTAVTVAAGVSAAPSTRTPKVGVAFTVRAAVTPAQAAPVVLERQVAGGAWTPVATATTASTGVHVFSVVPTTAGAASYRVTVAATVRTAAAASAATAVTVAP</sequence>
<feature type="compositionally biased region" description="Low complexity" evidence="1">
    <location>
        <begin position="80"/>
        <end position="89"/>
    </location>
</feature>
<dbReference type="Proteomes" id="UP001595685">
    <property type="component" value="Unassembled WGS sequence"/>
</dbReference>
<accession>A0ABV7WBM4</accession>
<evidence type="ECO:0000256" key="1">
    <source>
        <dbReference type="SAM" id="MobiDB-lite"/>
    </source>
</evidence>
<proteinExistence type="predicted"/>
<name>A0ABV7WBM4_9MICO</name>
<protein>
    <recommendedName>
        <fullName evidence="5">Reprolysin-like metallo-peptidase family M12B</fullName>
    </recommendedName>
</protein>
<dbReference type="EMBL" id="JBHRWW010000001">
    <property type="protein sequence ID" value="MFC3687165.1"/>
    <property type="molecule type" value="Genomic_DNA"/>
</dbReference>
<feature type="compositionally biased region" description="Basic and acidic residues" evidence="1">
    <location>
        <begin position="52"/>
        <end position="79"/>
    </location>
</feature>
<dbReference type="RefSeq" id="WP_340291054.1">
    <property type="nucleotide sequence ID" value="NZ_JBBEOI010000029.1"/>
</dbReference>
<feature type="region of interest" description="Disordered" evidence="1">
    <location>
        <begin position="32"/>
        <end position="137"/>
    </location>
</feature>
<organism evidence="3 4">
    <name type="scientific">Aquipuribacter hungaricus</name>
    <dbReference type="NCBI Taxonomy" id="545624"/>
    <lineage>
        <taxon>Bacteria</taxon>
        <taxon>Bacillati</taxon>
        <taxon>Actinomycetota</taxon>
        <taxon>Actinomycetes</taxon>
        <taxon>Micrococcales</taxon>
        <taxon>Intrasporangiaceae</taxon>
        <taxon>Aquipuribacter</taxon>
    </lineage>
</organism>
<keyword evidence="2" id="KW-0732">Signal</keyword>
<feature type="chain" id="PRO_5046674036" description="Reprolysin-like metallo-peptidase family M12B" evidence="2">
    <location>
        <begin position="31"/>
        <end position="1056"/>
    </location>
</feature>
<evidence type="ECO:0008006" key="5">
    <source>
        <dbReference type="Google" id="ProtNLM"/>
    </source>
</evidence>
<reference evidence="4" key="1">
    <citation type="journal article" date="2019" name="Int. J. Syst. Evol. Microbiol.">
        <title>The Global Catalogue of Microorganisms (GCM) 10K type strain sequencing project: providing services to taxonomists for standard genome sequencing and annotation.</title>
        <authorList>
            <consortium name="The Broad Institute Genomics Platform"/>
            <consortium name="The Broad Institute Genome Sequencing Center for Infectious Disease"/>
            <person name="Wu L."/>
            <person name="Ma J."/>
        </authorList>
    </citation>
    <scope>NUCLEOTIDE SEQUENCE [LARGE SCALE GENOMIC DNA]</scope>
    <source>
        <strain evidence="4">NCAIM B.02333</strain>
    </source>
</reference>